<organism evidence="5 6">
    <name type="scientific">Ceratodon purpureus</name>
    <name type="common">Fire moss</name>
    <name type="synonym">Dicranum purpureum</name>
    <dbReference type="NCBI Taxonomy" id="3225"/>
    <lineage>
        <taxon>Eukaryota</taxon>
        <taxon>Viridiplantae</taxon>
        <taxon>Streptophyta</taxon>
        <taxon>Embryophyta</taxon>
        <taxon>Bryophyta</taxon>
        <taxon>Bryophytina</taxon>
        <taxon>Bryopsida</taxon>
        <taxon>Dicranidae</taxon>
        <taxon>Pseudoditrichales</taxon>
        <taxon>Ditrichaceae</taxon>
        <taxon>Ceratodon</taxon>
    </lineage>
</organism>
<evidence type="ECO:0000313" key="5">
    <source>
        <dbReference type="EMBL" id="KAG0569160.1"/>
    </source>
</evidence>
<protein>
    <recommendedName>
        <fullName evidence="4">RRM domain-containing protein</fullName>
    </recommendedName>
</protein>
<keyword evidence="1" id="KW-0694">RNA-binding</keyword>
<dbReference type="AlphaFoldDB" id="A0A8T0HD10"/>
<feature type="compositionally biased region" description="Acidic residues" evidence="3">
    <location>
        <begin position="391"/>
        <end position="400"/>
    </location>
</feature>
<feature type="compositionally biased region" description="Acidic residues" evidence="3">
    <location>
        <begin position="317"/>
        <end position="347"/>
    </location>
</feature>
<reference evidence="5 6" key="1">
    <citation type="submission" date="2020-06" db="EMBL/GenBank/DDBJ databases">
        <title>WGS assembly of Ceratodon purpureus strain R40.</title>
        <authorList>
            <person name="Carey S.B."/>
            <person name="Jenkins J."/>
            <person name="Shu S."/>
            <person name="Lovell J.T."/>
            <person name="Sreedasyam A."/>
            <person name="Maumus F."/>
            <person name="Tiley G.P."/>
            <person name="Fernandez-Pozo N."/>
            <person name="Barry K."/>
            <person name="Chen C."/>
            <person name="Wang M."/>
            <person name="Lipzen A."/>
            <person name="Daum C."/>
            <person name="Saski C.A."/>
            <person name="Payton A.C."/>
            <person name="Mcbreen J.C."/>
            <person name="Conrad R.E."/>
            <person name="Kollar L.M."/>
            <person name="Olsson S."/>
            <person name="Huttunen S."/>
            <person name="Landis J.B."/>
            <person name="Wickett N.J."/>
            <person name="Johnson M.G."/>
            <person name="Rensing S.A."/>
            <person name="Grimwood J."/>
            <person name="Schmutz J."/>
            <person name="Mcdaniel S.F."/>
        </authorList>
    </citation>
    <scope>NUCLEOTIDE SEQUENCE [LARGE SCALE GENOMIC DNA]</scope>
    <source>
        <strain evidence="5 6">R40</strain>
    </source>
</reference>
<feature type="region of interest" description="Disordered" evidence="3">
    <location>
        <begin position="287"/>
        <end position="401"/>
    </location>
</feature>
<gene>
    <name evidence="5" type="ORF">KC19_6G069600</name>
</gene>
<name>A0A8T0HD10_CERPU</name>
<dbReference type="Gene3D" id="3.30.70.330">
    <property type="match status" value="1"/>
</dbReference>
<evidence type="ECO:0000259" key="4">
    <source>
        <dbReference type="PROSITE" id="PS50102"/>
    </source>
</evidence>
<dbReference type="PANTHER" id="PTHR37200:SF1">
    <property type="entry name" value="RNA-BINDING (RRM_RBD_RNP MOTIFS) FAMILY PROTEIN"/>
    <property type="match status" value="1"/>
</dbReference>
<comment type="caution">
    <text evidence="5">The sequence shown here is derived from an EMBL/GenBank/DDBJ whole genome shotgun (WGS) entry which is preliminary data.</text>
</comment>
<dbReference type="PROSITE" id="PS50102">
    <property type="entry name" value="RRM"/>
    <property type="match status" value="1"/>
</dbReference>
<evidence type="ECO:0000313" key="6">
    <source>
        <dbReference type="Proteomes" id="UP000822688"/>
    </source>
</evidence>
<dbReference type="Pfam" id="PF00076">
    <property type="entry name" value="RRM_1"/>
    <property type="match status" value="1"/>
</dbReference>
<dbReference type="CDD" id="cd00590">
    <property type="entry name" value="RRM_SF"/>
    <property type="match status" value="1"/>
</dbReference>
<sequence>MALSSLSFLVPHPPPDLLQASVITGSAACSRPCSLSTSSSSLWVSSERSQFVVVAGKAKRETMDFEFLDDDDGMAEEDRVPDHVDMEEWMRNRPSGFGVGKEYDLALEEKLLAEIEADRKAQEAAKRNKGSKGKITPKKPKVTEAPAGVEVWVGNLPRKRKVDRDLRAVFRNAPGLLHIRPIVEPENEKTRDPMCRGFAFFTFATEDDAYDFVSMYNGVKVKFGKVEKKVTCEVAKSDSPWHPKPDRRVISVPKLQVRDDTDYAQESRLPSTPAKKMDKKLEIETVISSATEKSFEDEEEEEEEDEASETELRAMEEEIWDQFEDEDDVALDLELTQEEDLDDEDELSQVRSAMDQDELPEPVESVRTRNTNVEETSDSKVSGRKTRESSQEEDVDEEEYSVEKIKALEAKVREMERKLQLSAQNEEERVALLEKRVLSKAKSAVGISTSKGEGEKKKAGAKKKSQAGKKTQKPKKIGSSLGSAGRLKAKERAILTGVMSKYVSSSP</sequence>
<feature type="coiled-coil region" evidence="2">
    <location>
        <begin position="405"/>
        <end position="436"/>
    </location>
</feature>
<feature type="region of interest" description="Disordered" evidence="3">
    <location>
        <begin position="443"/>
        <end position="485"/>
    </location>
</feature>
<evidence type="ECO:0000256" key="3">
    <source>
        <dbReference type="SAM" id="MobiDB-lite"/>
    </source>
</evidence>
<dbReference type="PANTHER" id="PTHR37200">
    <property type="entry name" value="RNA-BINDING (RRM/RBD/RNP MOTIFS) FAMILY PROTEIN"/>
    <property type="match status" value="1"/>
</dbReference>
<keyword evidence="2" id="KW-0175">Coiled coil</keyword>
<evidence type="ECO:0000256" key="1">
    <source>
        <dbReference type="PROSITE-ProRule" id="PRU00176"/>
    </source>
</evidence>
<feature type="compositionally biased region" description="Acidic residues" evidence="3">
    <location>
        <begin position="295"/>
        <end position="309"/>
    </location>
</feature>
<dbReference type="InterPro" id="IPR035979">
    <property type="entry name" value="RBD_domain_sf"/>
</dbReference>
<dbReference type="InterPro" id="IPR000504">
    <property type="entry name" value="RRM_dom"/>
</dbReference>
<dbReference type="SMART" id="SM00360">
    <property type="entry name" value="RRM"/>
    <property type="match status" value="1"/>
</dbReference>
<dbReference type="InterPro" id="IPR012677">
    <property type="entry name" value="Nucleotide-bd_a/b_plait_sf"/>
</dbReference>
<dbReference type="Proteomes" id="UP000822688">
    <property type="component" value="Chromosome 6"/>
</dbReference>
<evidence type="ECO:0000256" key="2">
    <source>
        <dbReference type="SAM" id="Coils"/>
    </source>
</evidence>
<proteinExistence type="predicted"/>
<dbReference type="GO" id="GO:0003723">
    <property type="term" value="F:RNA binding"/>
    <property type="evidence" value="ECO:0007669"/>
    <property type="project" value="UniProtKB-UniRule"/>
</dbReference>
<feature type="compositionally biased region" description="Basic residues" evidence="3">
    <location>
        <begin position="459"/>
        <end position="476"/>
    </location>
</feature>
<accession>A0A8T0HD10</accession>
<feature type="domain" description="RRM" evidence="4">
    <location>
        <begin position="149"/>
        <end position="237"/>
    </location>
</feature>
<dbReference type="SUPFAM" id="SSF54928">
    <property type="entry name" value="RNA-binding domain, RBD"/>
    <property type="match status" value="1"/>
</dbReference>
<dbReference type="EMBL" id="CM026427">
    <property type="protein sequence ID" value="KAG0569160.1"/>
    <property type="molecule type" value="Genomic_DNA"/>
</dbReference>
<keyword evidence="6" id="KW-1185">Reference proteome</keyword>